<organism evidence="7 8">
    <name type="scientific">Truncatella angustata</name>
    <dbReference type="NCBI Taxonomy" id="152316"/>
    <lineage>
        <taxon>Eukaryota</taxon>
        <taxon>Fungi</taxon>
        <taxon>Dikarya</taxon>
        <taxon>Ascomycota</taxon>
        <taxon>Pezizomycotina</taxon>
        <taxon>Sordariomycetes</taxon>
        <taxon>Xylariomycetidae</taxon>
        <taxon>Amphisphaeriales</taxon>
        <taxon>Sporocadaceae</taxon>
        <taxon>Truncatella</taxon>
    </lineage>
</organism>
<reference evidence="7" key="1">
    <citation type="journal article" date="2021" name="Nat. Commun.">
        <title>Genetic determinants of endophytism in the Arabidopsis root mycobiome.</title>
        <authorList>
            <person name="Mesny F."/>
            <person name="Miyauchi S."/>
            <person name="Thiergart T."/>
            <person name="Pickel B."/>
            <person name="Atanasova L."/>
            <person name="Karlsson M."/>
            <person name="Huettel B."/>
            <person name="Barry K.W."/>
            <person name="Haridas S."/>
            <person name="Chen C."/>
            <person name="Bauer D."/>
            <person name="Andreopoulos W."/>
            <person name="Pangilinan J."/>
            <person name="LaButti K."/>
            <person name="Riley R."/>
            <person name="Lipzen A."/>
            <person name="Clum A."/>
            <person name="Drula E."/>
            <person name="Henrissat B."/>
            <person name="Kohler A."/>
            <person name="Grigoriev I.V."/>
            <person name="Martin F.M."/>
            <person name="Hacquard S."/>
        </authorList>
    </citation>
    <scope>NUCLEOTIDE SEQUENCE</scope>
    <source>
        <strain evidence="7">MPI-SDFR-AT-0073</strain>
    </source>
</reference>
<evidence type="ECO:0000256" key="5">
    <source>
        <dbReference type="ARBA" id="ARBA00023136"/>
    </source>
</evidence>
<accession>A0A9P8ZU11</accession>
<dbReference type="InterPro" id="IPR036259">
    <property type="entry name" value="MFS_trans_sf"/>
</dbReference>
<sequence>MRFRTQFVFSLFFGQAVSHLKSFGLNPLEIAVTLLSGPICGAVFQPYFGGWSDQCRSSWGRRKPFILIGTVALVFSMLCLAWADSIVNLSTQAFLPRNTSNGVIEATLAIISMLLTFIIFVAIQAIQVGLRALITDNCTPIQQAEANTWAGRHINFAGVLAYLAAYLDLPRHINGIGKTVFAHTSILTIVYLTMTITITCWYSTEKQYAAPTSNRIRHSASFRMLRSLSLGPYTQVRTICVVQFFSWLGWFPLLFYTVTYVTSLQGSHTAEYGDMGALAPLVHSIISLIVAGLLPNRLSTGVSSSEINSAVWLNSRNIWIASNCIFAISMLSTFFVTSAFGTVLLFSIVGVSWAVTSRVPYTLLAEELSRPSTHWNKEDLSDSKGLIYGIHNLAICLPQILVMCTMGMVWAVTETQDGSLGIVWFLRLGGVSTMLAAYFATKLVETV</sequence>
<dbReference type="AlphaFoldDB" id="A0A9P8ZU11"/>
<feature type="transmembrane region" description="Helical" evidence="6">
    <location>
        <begin position="103"/>
        <end position="123"/>
    </location>
</feature>
<dbReference type="GO" id="GO:0005886">
    <property type="term" value="C:plasma membrane"/>
    <property type="evidence" value="ECO:0007669"/>
    <property type="project" value="TreeGrafter"/>
</dbReference>
<keyword evidence="4 6" id="KW-1133">Transmembrane helix</keyword>
<dbReference type="GeneID" id="70125405"/>
<evidence type="ECO:0000313" key="7">
    <source>
        <dbReference type="EMBL" id="KAH6648861.1"/>
    </source>
</evidence>
<keyword evidence="3 6" id="KW-0812">Transmembrane</keyword>
<evidence type="ECO:0000256" key="1">
    <source>
        <dbReference type="ARBA" id="ARBA00004141"/>
    </source>
</evidence>
<feature type="transmembrane region" description="Helical" evidence="6">
    <location>
        <begin position="236"/>
        <end position="257"/>
    </location>
</feature>
<keyword evidence="2" id="KW-0813">Transport</keyword>
<dbReference type="Gene3D" id="1.20.1250.20">
    <property type="entry name" value="MFS general substrate transporter like domains"/>
    <property type="match status" value="1"/>
</dbReference>
<feature type="transmembrane region" description="Helical" evidence="6">
    <location>
        <begin position="277"/>
        <end position="296"/>
    </location>
</feature>
<dbReference type="GO" id="GO:0008506">
    <property type="term" value="F:sucrose:proton symporter activity"/>
    <property type="evidence" value="ECO:0007669"/>
    <property type="project" value="TreeGrafter"/>
</dbReference>
<keyword evidence="8" id="KW-1185">Reference proteome</keyword>
<feature type="transmembrane region" description="Helical" evidence="6">
    <location>
        <begin position="385"/>
        <end position="410"/>
    </location>
</feature>
<evidence type="ECO:0000256" key="6">
    <source>
        <dbReference type="SAM" id="Phobius"/>
    </source>
</evidence>
<feature type="transmembrane region" description="Helical" evidence="6">
    <location>
        <begin position="317"/>
        <end position="337"/>
    </location>
</feature>
<evidence type="ECO:0000256" key="4">
    <source>
        <dbReference type="ARBA" id="ARBA00022989"/>
    </source>
</evidence>
<dbReference type="RefSeq" id="XP_045955368.1">
    <property type="nucleotide sequence ID" value="XM_046096513.1"/>
</dbReference>
<dbReference type="Pfam" id="PF13347">
    <property type="entry name" value="MFS_2"/>
    <property type="match status" value="1"/>
</dbReference>
<dbReference type="OrthoDB" id="28755at2759"/>
<feature type="transmembrane region" description="Helical" evidence="6">
    <location>
        <begin position="422"/>
        <end position="441"/>
    </location>
</feature>
<dbReference type="SUPFAM" id="SSF103473">
    <property type="entry name" value="MFS general substrate transporter"/>
    <property type="match status" value="1"/>
</dbReference>
<feature type="transmembrane region" description="Helical" evidence="6">
    <location>
        <begin position="65"/>
        <end position="83"/>
    </location>
</feature>
<evidence type="ECO:0000256" key="2">
    <source>
        <dbReference type="ARBA" id="ARBA00022448"/>
    </source>
</evidence>
<dbReference type="PANTHER" id="PTHR19432:SF35">
    <property type="entry name" value="SOLUTE CARRIER FAMILY 45 MEMBER 3 ISOFORM X1"/>
    <property type="match status" value="1"/>
</dbReference>
<comment type="subcellular location">
    <subcellularLocation>
        <location evidence="1">Membrane</location>
        <topology evidence="1">Multi-pass membrane protein</topology>
    </subcellularLocation>
</comment>
<dbReference type="EMBL" id="JAGPXC010000007">
    <property type="protein sequence ID" value="KAH6648861.1"/>
    <property type="molecule type" value="Genomic_DNA"/>
</dbReference>
<keyword evidence="5 6" id="KW-0472">Membrane</keyword>
<dbReference type="PANTHER" id="PTHR19432">
    <property type="entry name" value="SUGAR TRANSPORTER"/>
    <property type="match status" value="1"/>
</dbReference>
<comment type="caution">
    <text evidence="7">The sequence shown here is derived from an EMBL/GenBank/DDBJ whole genome shotgun (WGS) entry which is preliminary data.</text>
</comment>
<feature type="transmembrane region" description="Helical" evidence="6">
    <location>
        <begin position="28"/>
        <end position="44"/>
    </location>
</feature>
<proteinExistence type="predicted"/>
<name>A0A9P8ZU11_9PEZI</name>
<protein>
    <submittedName>
        <fullName evidence="7">Major facilitator superfamily domain-containing protein</fullName>
    </submittedName>
</protein>
<dbReference type="Proteomes" id="UP000758603">
    <property type="component" value="Unassembled WGS sequence"/>
</dbReference>
<evidence type="ECO:0000256" key="3">
    <source>
        <dbReference type="ARBA" id="ARBA00022692"/>
    </source>
</evidence>
<evidence type="ECO:0000313" key="8">
    <source>
        <dbReference type="Proteomes" id="UP000758603"/>
    </source>
</evidence>
<gene>
    <name evidence="7" type="ORF">BKA67DRAFT_374886</name>
</gene>